<comment type="subunit">
    <text evidence="6">Heterotetramer of 2 MoaD subunits and 2 MoaE subunits. Also stable as homodimer. The enzyme changes between these two forms during catalysis.</text>
</comment>
<comment type="similarity">
    <text evidence="2">Belongs to the MoaE family.</text>
</comment>
<dbReference type="Pfam" id="PF02391">
    <property type="entry name" value="MoaE"/>
    <property type="match status" value="1"/>
</dbReference>
<organism evidence="12 13">
    <name type="scientific">Candidatus Seongchinamella marina</name>
    <dbReference type="NCBI Taxonomy" id="2518990"/>
    <lineage>
        <taxon>Bacteria</taxon>
        <taxon>Pseudomonadati</taxon>
        <taxon>Pseudomonadota</taxon>
        <taxon>Gammaproteobacteria</taxon>
        <taxon>Cellvibrionales</taxon>
        <taxon>Halieaceae</taxon>
        <taxon>Seongchinamella</taxon>
    </lineage>
</organism>
<dbReference type="CDD" id="cd00756">
    <property type="entry name" value="MoaE"/>
    <property type="match status" value="1"/>
</dbReference>
<dbReference type="EC" id="2.8.1.12" evidence="3"/>
<dbReference type="SUPFAM" id="SSF54690">
    <property type="entry name" value="Molybdopterin synthase subunit MoaE"/>
    <property type="match status" value="1"/>
</dbReference>
<protein>
    <recommendedName>
        <fullName evidence="4">Molybdopterin synthase catalytic subunit</fullName>
        <ecNumber evidence="3">2.8.1.12</ecNumber>
    </recommendedName>
    <alternativeName>
        <fullName evidence="9">MPT synthase subunit 2</fullName>
    </alternativeName>
    <alternativeName>
        <fullName evidence="7">Molybdenum cofactor biosynthesis protein E</fullName>
    </alternativeName>
    <alternativeName>
        <fullName evidence="8">Molybdopterin-converting factor large subunit</fullName>
    </alternativeName>
    <alternativeName>
        <fullName evidence="10">Molybdopterin-converting factor subunit 2</fullName>
    </alternativeName>
</protein>
<dbReference type="EMBL" id="SHNP01000002">
    <property type="protein sequence ID" value="MCX2973271.1"/>
    <property type="molecule type" value="Genomic_DNA"/>
</dbReference>
<comment type="catalytic activity">
    <reaction evidence="11">
        <text>2 [molybdopterin-synthase sulfur-carrier protein]-C-terminal-Gly-aminoethanethioate + cyclic pyranopterin phosphate + H2O = molybdopterin + 2 [molybdopterin-synthase sulfur-carrier protein]-C-terminal Gly-Gly + 2 H(+)</text>
        <dbReference type="Rhea" id="RHEA:26333"/>
        <dbReference type="Rhea" id="RHEA-COMP:12202"/>
        <dbReference type="Rhea" id="RHEA-COMP:19907"/>
        <dbReference type="ChEBI" id="CHEBI:15377"/>
        <dbReference type="ChEBI" id="CHEBI:15378"/>
        <dbReference type="ChEBI" id="CHEBI:58698"/>
        <dbReference type="ChEBI" id="CHEBI:59648"/>
        <dbReference type="ChEBI" id="CHEBI:90778"/>
        <dbReference type="ChEBI" id="CHEBI:232372"/>
        <dbReference type="EC" id="2.8.1.12"/>
    </reaction>
</comment>
<evidence type="ECO:0000256" key="9">
    <source>
        <dbReference type="ARBA" id="ARBA00030781"/>
    </source>
</evidence>
<dbReference type="Gene3D" id="3.90.1170.40">
    <property type="entry name" value="Molybdopterin biosynthesis MoaE subunit"/>
    <property type="match status" value="1"/>
</dbReference>
<evidence type="ECO:0000256" key="6">
    <source>
        <dbReference type="ARBA" id="ARBA00026066"/>
    </source>
</evidence>
<reference evidence="12" key="1">
    <citation type="submission" date="2019-02" db="EMBL/GenBank/DDBJ databases">
        <authorList>
            <person name="Li S.-H."/>
        </authorList>
    </citation>
    <scope>NUCLEOTIDE SEQUENCE</scope>
    <source>
        <strain evidence="12">IMCC8485</strain>
    </source>
</reference>
<gene>
    <name evidence="12" type="primary">moaE</name>
    <name evidence="12" type="ORF">EYC87_06680</name>
</gene>
<dbReference type="InterPro" id="IPR036563">
    <property type="entry name" value="MoaE_sf"/>
</dbReference>
<keyword evidence="13" id="KW-1185">Reference proteome</keyword>
<evidence type="ECO:0000313" key="12">
    <source>
        <dbReference type="EMBL" id="MCX2973271.1"/>
    </source>
</evidence>
<comment type="caution">
    <text evidence="12">The sequence shown here is derived from an EMBL/GenBank/DDBJ whole genome shotgun (WGS) entry which is preliminary data.</text>
</comment>
<dbReference type="InterPro" id="IPR003448">
    <property type="entry name" value="Mopterin_biosynth_MoaE"/>
</dbReference>
<evidence type="ECO:0000256" key="10">
    <source>
        <dbReference type="ARBA" id="ARBA00032474"/>
    </source>
</evidence>
<evidence type="ECO:0000313" key="13">
    <source>
        <dbReference type="Proteomes" id="UP001143307"/>
    </source>
</evidence>
<evidence type="ECO:0000256" key="5">
    <source>
        <dbReference type="ARBA" id="ARBA00023150"/>
    </source>
</evidence>
<dbReference type="Proteomes" id="UP001143307">
    <property type="component" value="Unassembled WGS sequence"/>
</dbReference>
<evidence type="ECO:0000256" key="3">
    <source>
        <dbReference type="ARBA" id="ARBA00011950"/>
    </source>
</evidence>
<proteinExistence type="inferred from homology"/>
<accession>A0ABT3STF5</accession>
<evidence type="ECO:0000256" key="11">
    <source>
        <dbReference type="ARBA" id="ARBA00049878"/>
    </source>
</evidence>
<keyword evidence="5" id="KW-0501">Molybdenum cofactor biosynthesis</keyword>
<dbReference type="PANTHER" id="PTHR23404">
    <property type="entry name" value="MOLYBDOPTERIN SYNTHASE RELATED"/>
    <property type="match status" value="1"/>
</dbReference>
<evidence type="ECO:0000256" key="4">
    <source>
        <dbReference type="ARBA" id="ARBA00013858"/>
    </source>
</evidence>
<evidence type="ECO:0000256" key="1">
    <source>
        <dbReference type="ARBA" id="ARBA00005046"/>
    </source>
</evidence>
<dbReference type="NCBIfam" id="NF007959">
    <property type="entry name" value="PRK10678.1"/>
    <property type="match status" value="1"/>
</dbReference>
<sequence>MSQPLSVRVQAEDFDIALLQEQLLQGEAAEGAVATFTGYVRNNNENRNVHSLELEHYPGMTERSIQQILAQSAQRWPVMAAAVVHRVGKLKPGEQIVWVGVSSSHREAAFAACEFIMDYLKTRAPFWKKELSPEGGQWLDARASDGERARRWEHD</sequence>
<evidence type="ECO:0000256" key="2">
    <source>
        <dbReference type="ARBA" id="ARBA00005426"/>
    </source>
</evidence>
<comment type="pathway">
    <text evidence="1">Cofactor biosynthesis; molybdopterin biosynthesis.</text>
</comment>
<name>A0ABT3STF5_9GAMM</name>
<evidence type="ECO:0000256" key="8">
    <source>
        <dbReference type="ARBA" id="ARBA00030407"/>
    </source>
</evidence>
<evidence type="ECO:0000256" key="7">
    <source>
        <dbReference type="ARBA" id="ARBA00029745"/>
    </source>
</evidence>
<dbReference type="RefSeq" id="WP_279252207.1">
    <property type="nucleotide sequence ID" value="NZ_SHNP01000002.1"/>
</dbReference>